<reference evidence="9" key="1">
    <citation type="submission" date="2025-08" db="UniProtKB">
        <authorList>
            <consortium name="RefSeq"/>
        </authorList>
    </citation>
    <scope>IDENTIFICATION</scope>
    <source>
        <strain evidence="9">OHB3-1</strain>
    </source>
</reference>
<dbReference type="PANTHER" id="PTHR45811:SF49">
    <property type="entry name" value="OS04G0667600 PROTEIN"/>
    <property type="match status" value="1"/>
</dbReference>
<evidence type="ECO:0000256" key="6">
    <source>
        <dbReference type="SAM" id="MobiDB-lite"/>
    </source>
</evidence>
<dbReference type="PANTHER" id="PTHR45811">
    <property type="entry name" value="COPPER TRANSPORT PROTEIN FAMILY-RELATED"/>
    <property type="match status" value="1"/>
</dbReference>
<dbReference type="Pfam" id="PF00403">
    <property type="entry name" value="HMA"/>
    <property type="match status" value="1"/>
</dbReference>
<evidence type="ECO:0000256" key="2">
    <source>
        <dbReference type="ARBA" id="ARBA00022723"/>
    </source>
</evidence>
<evidence type="ECO:0000259" key="7">
    <source>
        <dbReference type="PROSITE" id="PS50846"/>
    </source>
</evidence>
<dbReference type="KEGG" id="mcha:111023592"/>
<dbReference type="Proteomes" id="UP000504603">
    <property type="component" value="Unplaced"/>
</dbReference>
<dbReference type="PROSITE" id="PS50846">
    <property type="entry name" value="HMA_2"/>
    <property type="match status" value="1"/>
</dbReference>
<comment type="similarity">
    <text evidence="5">Belongs to the HIPP family.</text>
</comment>
<dbReference type="InterPro" id="IPR051863">
    <property type="entry name" value="HIPP"/>
</dbReference>
<dbReference type="InterPro" id="IPR006121">
    <property type="entry name" value="HMA_dom"/>
</dbReference>
<feature type="region of interest" description="Disordered" evidence="6">
    <location>
        <begin position="64"/>
        <end position="94"/>
    </location>
</feature>
<feature type="domain" description="HMA" evidence="7">
    <location>
        <begin position="1"/>
        <end position="68"/>
    </location>
</feature>
<keyword evidence="1" id="KW-0488">Methylation</keyword>
<dbReference type="SUPFAM" id="SSF55008">
    <property type="entry name" value="HMA, heavy metal-associated domain"/>
    <property type="match status" value="1"/>
</dbReference>
<protein>
    <submittedName>
        <fullName evidence="9">Heavy metal-associated isoprenylated plant protein 39-like</fullName>
    </submittedName>
</protein>
<keyword evidence="8" id="KW-1185">Reference proteome</keyword>
<keyword evidence="4" id="KW-0636">Prenylation</keyword>
<evidence type="ECO:0000256" key="1">
    <source>
        <dbReference type="ARBA" id="ARBA00022481"/>
    </source>
</evidence>
<keyword evidence="3" id="KW-0449">Lipoprotein</keyword>
<dbReference type="Gene3D" id="3.30.70.100">
    <property type="match status" value="1"/>
</dbReference>
<dbReference type="AlphaFoldDB" id="A0A6J1DUI0"/>
<dbReference type="OrthoDB" id="1923658at2759"/>
<gene>
    <name evidence="9" type="primary">LOC111023592</name>
</gene>
<dbReference type="InterPro" id="IPR036163">
    <property type="entry name" value="HMA_dom_sf"/>
</dbReference>
<dbReference type="RefSeq" id="XP_022156754.1">
    <property type="nucleotide sequence ID" value="XM_022301062.1"/>
</dbReference>
<evidence type="ECO:0000256" key="4">
    <source>
        <dbReference type="ARBA" id="ARBA00023289"/>
    </source>
</evidence>
<sequence>MTKVILKLDVHDEKSKQKAMSTVSSLSGVNSISLDMKEKKLTVTGDVDPVGLVRKLRKTCHTVIVSVGPEKPDPPKKEEPKKEDPKKAEEKKKEEQLAELVKALKAQQNMYPPICYRSIEEDPNACVIC</sequence>
<evidence type="ECO:0000256" key="5">
    <source>
        <dbReference type="ARBA" id="ARBA00024045"/>
    </source>
</evidence>
<dbReference type="GO" id="GO:0046872">
    <property type="term" value="F:metal ion binding"/>
    <property type="evidence" value="ECO:0007669"/>
    <property type="project" value="UniProtKB-KW"/>
</dbReference>
<feature type="compositionally biased region" description="Basic and acidic residues" evidence="6">
    <location>
        <begin position="70"/>
        <end position="94"/>
    </location>
</feature>
<evidence type="ECO:0000256" key="3">
    <source>
        <dbReference type="ARBA" id="ARBA00023288"/>
    </source>
</evidence>
<evidence type="ECO:0000313" key="9">
    <source>
        <dbReference type="RefSeq" id="XP_022156754.1"/>
    </source>
</evidence>
<keyword evidence="2" id="KW-0479">Metal-binding</keyword>
<evidence type="ECO:0000313" key="8">
    <source>
        <dbReference type="Proteomes" id="UP000504603"/>
    </source>
</evidence>
<name>A0A6J1DUI0_MOMCH</name>
<organism evidence="8 9">
    <name type="scientific">Momordica charantia</name>
    <name type="common">Bitter gourd</name>
    <name type="synonym">Balsam pear</name>
    <dbReference type="NCBI Taxonomy" id="3673"/>
    <lineage>
        <taxon>Eukaryota</taxon>
        <taxon>Viridiplantae</taxon>
        <taxon>Streptophyta</taxon>
        <taxon>Embryophyta</taxon>
        <taxon>Tracheophyta</taxon>
        <taxon>Spermatophyta</taxon>
        <taxon>Magnoliopsida</taxon>
        <taxon>eudicotyledons</taxon>
        <taxon>Gunneridae</taxon>
        <taxon>Pentapetalae</taxon>
        <taxon>rosids</taxon>
        <taxon>fabids</taxon>
        <taxon>Cucurbitales</taxon>
        <taxon>Cucurbitaceae</taxon>
        <taxon>Momordiceae</taxon>
        <taxon>Momordica</taxon>
    </lineage>
</organism>
<proteinExistence type="inferred from homology"/>
<accession>A0A6J1DUI0</accession>
<dbReference type="GeneID" id="111023592"/>